<name>A0A0E9UCD1_ANGAN</name>
<accession>A0A0E9UCD1</accession>
<protein>
    <submittedName>
        <fullName evidence="1">Uncharacterized protein</fullName>
    </submittedName>
</protein>
<dbReference type="EMBL" id="GBXM01045195">
    <property type="protein sequence ID" value="JAH63382.1"/>
    <property type="molecule type" value="Transcribed_RNA"/>
</dbReference>
<proteinExistence type="predicted"/>
<organism evidence="1">
    <name type="scientific">Anguilla anguilla</name>
    <name type="common">European freshwater eel</name>
    <name type="synonym">Muraena anguilla</name>
    <dbReference type="NCBI Taxonomy" id="7936"/>
    <lineage>
        <taxon>Eukaryota</taxon>
        <taxon>Metazoa</taxon>
        <taxon>Chordata</taxon>
        <taxon>Craniata</taxon>
        <taxon>Vertebrata</taxon>
        <taxon>Euteleostomi</taxon>
        <taxon>Actinopterygii</taxon>
        <taxon>Neopterygii</taxon>
        <taxon>Teleostei</taxon>
        <taxon>Anguilliformes</taxon>
        <taxon>Anguillidae</taxon>
        <taxon>Anguilla</taxon>
    </lineage>
</organism>
<dbReference type="AlphaFoldDB" id="A0A0E9UCD1"/>
<evidence type="ECO:0000313" key="1">
    <source>
        <dbReference type="EMBL" id="JAH63382.1"/>
    </source>
</evidence>
<reference evidence="1" key="1">
    <citation type="submission" date="2014-11" db="EMBL/GenBank/DDBJ databases">
        <authorList>
            <person name="Amaro Gonzalez C."/>
        </authorList>
    </citation>
    <scope>NUCLEOTIDE SEQUENCE</scope>
</reference>
<sequence length="48" mass="5753">MLKYKYCIVIFIPTFCAITSHQSSNRKHNLTVALWWTCRKTPWVPKKI</sequence>
<reference evidence="1" key="2">
    <citation type="journal article" date="2015" name="Fish Shellfish Immunol.">
        <title>Early steps in the European eel (Anguilla anguilla)-Vibrio vulnificus interaction in the gills: Role of the RtxA13 toxin.</title>
        <authorList>
            <person name="Callol A."/>
            <person name="Pajuelo D."/>
            <person name="Ebbesson L."/>
            <person name="Teles M."/>
            <person name="MacKenzie S."/>
            <person name="Amaro C."/>
        </authorList>
    </citation>
    <scope>NUCLEOTIDE SEQUENCE</scope>
</reference>